<protein>
    <submittedName>
        <fullName evidence="1">Uncharacterized protein</fullName>
    </submittedName>
</protein>
<dbReference type="EMBL" id="BGPR01006632">
    <property type="protein sequence ID" value="GBN20541.1"/>
    <property type="molecule type" value="Genomic_DNA"/>
</dbReference>
<sequence>MQRHECRSDDAKVPATPVKSRLLDVRGPIITPTAHPNTTTEAHQIEQFSVDKQGLWINDLVSVHMHLSDSVGNETRLQTRQRASSQSTVQQVLLAQVRGV</sequence>
<organism evidence="1 2">
    <name type="scientific">Araneus ventricosus</name>
    <name type="common">Orbweaver spider</name>
    <name type="synonym">Epeira ventricosa</name>
    <dbReference type="NCBI Taxonomy" id="182803"/>
    <lineage>
        <taxon>Eukaryota</taxon>
        <taxon>Metazoa</taxon>
        <taxon>Ecdysozoa</taxon>
        <taxon>Arthropoda</taxon>
        <taxon>Chelicerata</taxon>
        <taxon>Arachnida</taxon>
        <taxon>Araneae</taxon>
        <taxon>Araneomorphae</taxon>
        <taxon>Entelegynae</taxon>
        <taxon>Araneoidea</taxon>
        <taxon>Araneidae</taxon>
        <taxon>Araneus</taxon>
    </lineage>
</organism>
<gene>
    <name evidence="1" type="ORF">AVEN_155924_1</name>
</gene>
<keyword evidence="2" id="KW-1185">Reference proteome</keyword>
<reference evidence="1 2" key="1">
    <citation type="journal article" date="2019" name="Sci. Rep.">
        <title>Orb-weaving spider Araneus ventricosus genome elucidates the spidroin gene catalogue.</title>
        <authorList>
            <person name="Kono N."/>
            <person name="Nakamura H."/>
            <person name="Ohtoshi R."/>
            <person name="Moran D.A.P."/>
            <person name="Shinohara A."/>
            <person name="Yoshida Y."/>
            <person name="Fujiwara M."/>
            <person name="Mori M."/>
            <person name="Tomita M."/>
            <person name="Arakawa K."/>
        </authorList>
    </citation>
    <scope>NUCLEOTIDE SEQUENCE [LARGE SCALE GENOMIC DNA]</scope>
</reference>
<proteinExistence type="predicted"/>
<name>A0A4Y2M0J2_ARAVE</name>
<dbReference type="Proteomes" id="UP000499080">
    <property type="component" value="Unassembled WGS sequence"/>
</dbReference>
<accession>A0A4Y2M0J2</accession>
<comment type="caution">
    <text evidence="1">The sequence shown here is derived from an EMBL/GenBank/DDBJ whole genome shotgun (WGS) entry which is preliminary data.</text>
</comment>
<dbReference type="AlphaFoldDB" id="A0A4Y2M0J2"/>
<evidence type="ECO:0000313" key="2">
    <source>
        <dbReference type="Proteomes" id="UP000499080"/>
    </source>
</evidence>
<evidence type="ECO:0000313" key="1">
    <source>
        <dbReference type="EMBL" id="GBN20541.1"/>
    </source>
</evidence>